<dbReference type="InterPro" id="IPR001962">
    <property type="entry name" value="Asn_synthase"/>
</dbReference>
<accession>A0A4R2TQC3</accession>
<feature type="transmembrane region" description="Helical" evidence="5">
    <location>
        <begin position="12"/>
        <end position="33"/>
    </location>
</feature>
<dbReference type="GO" id="GO:0005829">
    <property type="term" value="C:cytosol"/>
    <property type="evidence" value="ECO:0007669"/>
    <property type="project" value="TreeGrafter"/>
</dbReference>
<proteinExistence type="predicted"/>
<comment type="catalytic activity">
    <reaction evidence="4">
        <text>L-aspartate + L-glutamine + ATP + H2O = L-asparagine + L-glutamate + AMP + diphosphate + H(+)</text>
        <dbReference type="Rhea" id="RHEA:12228"/>
        <dbReference type="ChEBI" id="CHEBI:15377"/>
        <dbReference type="ChEBI" id="CHEBI:15378"/>
        <dbReference type="ChEBI" id="CHEBI:29985"/>
        <dbReference type="ChEBI" id="CHEBI:29991"/>
        <dbReference type="ChEBI" id="CHEBI:30616"/>
        <dbReference type="ChEBI" id="CHEBI:33019"/>
        <dbReference type="ChEBI" id="CHEBI:58048"/>
        <dbReference type="ChEBI" id="CHEBI:58359"/>
        <dbReference type="ChEBI" id="CHEBI:456215"/>
        <dbReference type="EC" id="6.3.5.4"/>
    </reaction>
</comment>
<reference evidence="7 8" key="1">
    <citation type="submission" date="2019-03" db="EMBL/GenBank/DDBJ databases">
        <title>Genomic Encyclopedia of Type Strains, Phase IV (KMG-IV): sequencing the most valuable type-strain genomes for metagenomic binning, comparative biology and taxonomic classification.</title>
        <authorList>
            <person name="Goeker M."/>
        </authorList>
    </citation>
    <scope>NUCLEOTIDE SEQUENCE [LARGE SCALE GENOMIC DNA]</scope>
    <source>
        <strain evidence="7 8">DSM 100013</strain>
    </source>
</reference>
<evidence type="ECO:0000256" key="4">
    <source>
        <dbReference type="ARBA" id="ARBA00048741"/>
    </source>
</evidence>
<keyword evidence="5" id="KW-0812">Transmembrane</keyword>
<dbReference type="GO" id="GO:0006529">
    <property type="term" value="P:asparagine biosynthetic process"/>
    <property type="evidence" value="ECO:0007669"/>
    <property type="project" value="UniProtKB-KW"/>
</dbReference>
<dbReference type="SUPFAM" id="SSF52402">
    <property type="entry name" value="Adenine nucleotide alpha hydrolases-like"/>
    <property type="match status" value="1"/>
</dbReference>
<evidence type="ECO:0000313" key="7">
    <source>
        <dbReference type="EMBL" id="TCP99678.1"/>
    </source>
</evidence>
<dbReference type="PANTHER" id="PTHR43284">
    <property type="entry name" value="ASPARAGINE SYNTHETASE (GLUTAMINE-HYDROLYZING)"/>
    <property type="match status" value="1"/>
</dbReference>
<keyword evidence="8" id="KW-1185">Reference proteome</keyword>
<comment type="caution">
    <text evidence="7">The sequence shown here is derived from an EMBL/GenBank/DDBJ whole genome shotgun (WGS) entry which is preliminary data.</text>
</comment>
<keyword evidence="3" id="KW-0028">Amino-acid biosynthesis</keyword>
<gene>
    <name evidence="7" type="ORF">EDD79_103513</name>
</gene>
<dbReference type="InterPro" id="IPR014729">
    <property type="entry name" value="Rossmann-like_a/b/a_fold"/>
</dbReference>
<dbReference type="InterPro" id="IPR051786">
    <property type="entry name" value="ASN_synthetase/amidase"/>
</dbReference>
<keyword evidence="5" id="KW-0472">Membrane</keyword>
<evidence type="ECO:0000256" key="3">
    <source>
        <dbReference type="ARBA" id="ARBA00022888"/>
    </source>
</evidence>
<sequence>MKALDNHWSGFLLVSMWSDIYKSTFVGLLVIAYRNTHYKIRLHNNPMDVSLSGECADEIFGGYPWFQNEEYLMSYTFPWSQSTVERQSILSTQFNNIPILDYVTEKYEQTLREVPKLEGESFKQHRRREMFYLNMKWFMITLLNRKDRMSMANSLEVRVPFADHELVEYAWNIPWEMKYFNGQEKGIVRKALKDILPEEIIKRKKSPCPKTYNPIYTEGVQRWMREVLADKTSPIFRKG</sequence>
<dbReference type="Gene3D" id="3.40.50.620">
    <property type="entry name" value="HUPs"/>
    <property type="match status" value="1"/>
</dbReference>
<name>A0A4R2TQC3_9FIRM</name>
<evidence type="ECO:0000256" key="1">
    <source>
        <dbReference type="ARBA" id="ARBA00005187"/>
    </source>
</evidence>
<keyword evidence="3" id="KW-0061">Asparagine biosynthesis</keyword>
<evidence type="ECO:0000256" key="2">
    <source>
        <dbReference type="ARBA" id="ARBA00012737"/>
    </source>
</evidence>
<dbReference type="CDD" id="cd01991">
    <property type="entry name" value="Asn_synthase_B_C"/>
    <property type="match status" value="1"/>
</dbReference>
<dbReference type="EMBL" id="SLYC01000035">
    <property type="protein sequence ID" value="TCP99678.1"/>
    <property type="molecule type" value="Genomic_DNA"/>
</dbReference>
<dbReference type="Proteomes" id="UP000295504">
    <property type="component" value="Unassembled WGS sequence"/>
</dbReference>
<dbReference type="AlphaFoldDB" id="A0A4R2TQC3"/>
<protein>
    <recommendedName>
        <fullName evidence="2">asparagine synthase (glutamine-hydrolyzing)</fullName>
        <ecNumber evidence="2">6.3.5.4</ecNumber>
    </recommendedName>
</protein>
<dbReference type="PANTHER" id="PTHR43284:SF1">
    <property type="entry name" value="ASPARAGINE SYNTHETASE"/>
    <property type="match status" value="1"/>
</dbReference>
<evidence type="ECO:0000256" key="5">
    <source>
        <dbReference type="SAM" id="Phobius"/>
    </source>
</evidence>
<dbReference type="GO" id="GO:0004066">
    <property type="term" value="F:asparagine synthase (glutamine-hydrolyzing) activity"/>
    <property type="evidence" value="ECO:0007669"/>
    <property type="project" value="UniProtKB-EC"/>
</dbReference>
<evidence type="ECO:0000259" key="6">
    <source>
        <dbReference type="Pfam" id="PF00733"/>
    </source>
</evidence>
<feature type="domain" description="Asparagine synthetase" evidence="6">
    <location>
        <begin position="44"/>
        <end position="234"/>
    </location>
</feature>
<evidence type="ECO:0000313" key="8">
    <source>
        <dbReference type="Proteomes" id="UP000295504"/>
    </source>
</evidence>
<dbReference type="Pfam" id="PF00733">
    <property type="entry name" value="Asn_synthase"/>
    <property type="match status" value="1"/>
</dbReference>
<organism evidence="7 8">
    <name type="scientific">Serpentinicella alkaliphila</name>
    <dbReference type="NCBI Taxonomy" id="1734049"/>
    <lineage>
        <taxon>Bacteria</taxon>
        <taxon>Bacillati</taxon>
        <taxon>Bacillota</taxon>
        <taxon>Clostridia</taxon>
        <taxon>Peptostreptococcales</taxon>
        <taxon>Natronincolaceae</taxon>
        <taxon>Serpentinicella</taxon>
    </lineage>
</organism>
<dbReference type="EC" id="6.3.5.4" evidence="2"/>
<keyword evidence="5" id="KW-1133">Transmembrane helix</keyword>
<comment type="pathway">
    <text evidence="1">Amino-acid biosynthesis; L-asparagine biosynthesis; L-asparagine from L-aspartate (L-Gln route): step 1/1.</text>
</comment>